<dbReference type="Gene3D" id="2.30.30.40">
    <property type="entry name" value="SH3 Domains"/>
    <property type="match status" value="2"/>
</dbReference>
<feature type="compositionally biased region" description="Polar residues" evidence="4">
    <location>
        <begin position="236"/>
        <end position="247"/>
    </location>
</feature>
<feature type="compositionally biased region" description="Basic and acidic residues" evidence="4">
    <location>
        <begin position="248"/>
        <end position="260"/>
    </location>
</feature>
<proteinExistence type="predicted"/>
<dbReference type="SUPFAM" id="SSF50044">
    <property type="entry name" value="SH3-domain"/>
    <property type="match status" value="2"/>
</dbReference>
<dbReference type="SMART" id="SM00326">
    <property type="entry name" value="SH3"/>
    <property type="match status" value="2"/>
</dbReference>
<dbReference type="FunFam" id="2.30.30.40:FF:000072">
    <property type="entry name" value="Unconventional Myosin IB"/>
    <property type="match status" value="2"/>
</dbReference>
<feature type="region of interest" description="Disordered" evidence="4">
    <location>
        <begin position="220"/>
        <end position="334"/>
    </location>
</feature>
<keyword evidence="3" id="KW-0175">Coiled coil</keyword>
<dbReference type="EMBL" id="JAFNEN010000055">
    <property type="protein sequence ID" value="KAG8197425.1"/>
    <property type="molecule type" value="Genomic_DNA"/>
</dbReference>
<evidence type="ECO:0000256" key="1">
    <source>
        <dbReference type="ARBA" id="ARBA00022443"/>
    </source>
</evidence>
<evidence type="ECO:0000256" key="2">
    <source>
        <dbReference type="PROSITE-ProRule" id="PRU00192"/>
    </source>
</evidence>
<dbReference type="GO" id="GO:0016192">
    <property type="term" value="P:vesicle-mediated transport"/>
    <property type="evidence" value="ECO:0007669"/>
    <property type="project" value="UniProtKB-ARBA"/>
</dbReference>
<dbReference type="InterPro" id="IPR050384">
    <property type="entry name" value="Endophilin_SH3RF"/>
</dbReference>
<dbReference type="PRINTS" id="PR00452">
    <property type="entry name" value="SH3DOMAIN"/>
</dbReference>
<dbReference type="Pfam" id="PF14604">
    <property type="entry name" value="SH3_9"/>
    <property type="match status" value="1"/>
</dbReference>
<sequence>MQHLSTLSDIKKRMVKALFSYTPVNVDELQLKVNDILEVIEETEEGWWKGVLDGNVGMFPSNFVIELDRFPEELNNKFMNELSPSKQISKDKTVPQQEPRHGNNLFQSKQGTVNSANLDSLDGSCSSKVPSDSTLERKIIAMKKPSGDSVAPRLPPKPVREHARVLFPYEALNEDELTLKEGDIITILSKEIEDKGWWKGELNNKIGVFPDNFVKLIKAEEQKKPERPDKPATVLASKNSFKSVGSEKTTESSPKLDKKVIKVPPAKPPPPEINKKESDRPPPPCPSKKPQAMQPVKKPMRSSLGPKSSSVKSPTSETIPSTFPPSEKPEASEVVLRKDNKKKFEMEFDAIESTGKKLEHMTANRAKAPSRRPPSYIFLKDTERDVHSHSVTDSRRLSEPSLADIEQLLPLSDTKKSNAVSTSNVEMKPKVPPQRPSFPVMKSNSIGKQDSIVNNSSGVSEESNVKPQDIRKKDTISDKVSVLMKEALQPKVPEPNPHAPSNRSSGISVRLQNQLAKVLPDVTKASPDVTKVTPEVCKIPPDLTFNGAPPDVTTVPPDVAAKVPPDVATKTSTKVTMNASVKSSNSYSNVQSIEVIPSVPAKMPASTVQTSNSSNEIILKPDTSLEAEVRGLKEDLKMAMVNMVSKNEYNALLKQVDELREGLDMLSTRHIKAISKLKDELEKERQLRQAVELELQQLKISQKT</sequence>
<feature type="compositionally biased region" description="Basic and acidic residues" evidence="4">
    <location>
        <begin position="220"/>
        <end position="230"/>
    </location>
</feature>
<dbReference type="AlphaFoldDB" id="A0AAV6VLR4"/>
<organism evidence="6 7">
    <name type="scientific">Oedothorax gibbosus</name>
    <dbReference type="NCBI Taxonomy" id="931172"/>
    <lineage>
        <taxon>Eukaryota</taxon>
        <taxon>Metazoa</taxon>
        <taxon>Ecdysozoa</taxon>
        <taxon>Arthropoda</taxon>
        <taxon>Chelicerata</taxon>
        <taxon>Arachnida</taxon>
        <taxon>Araneae</taxon>
        <taxon>Araneomorphae</taxon>
        <taxon>Entelegynae</taxon>
        <taxon>Araneoidea</taxon>
        <taxon>Linyphiidae</taxon>
        <taxon>Erigoninae</taxon>
        <taxon>Oedothorax</taxon>
    </lineage>
</organism>
<feature type="region of interest" description="Disordered" evidence="4">
    <location>
        <begin position="81"/>
        <end position="111"/>
    </location>
</feature>
<feature type="compositionally biased region" description="Low complexity" evidence="4">
    <location>
        <begin position="451"/>
        <end position="462"/>
    </location>
</feature>
<comment type="caution">
    <text evidence="6">The sequence shown here is derived from an EMBL/GenBank/DDBJ whole genome shotgun (WGS) entry which is preliminary data.</text>
</comment>
<dbReference type="PRINTS" id="PR01887">
    <property type="entry name" value="SPECTRNALPHA"/>
</dbReference>
<reference evidence="6 7" key="1">
    <citation type="journal article" date="2022" name="Nat. Ecol. Evol.">
        <title>A masculinizing supergene underlies an exaggerated male reproductive morph in a spider.</title>
        <authorList>
            <person name="Hendrickx F."/>
            <person name="De Corte Z."/>
            <person name="Sonet G."/>
            <person name="Van Belleghem S.M."/>
            <person name="Kostlbacher S."/>
            <person name="Vangestel C."/>
        </authorList>
    </citation>
    <scope>NUCLEOTIDE SEQUENCE [LARGE SCALE GENOMIC DNA]</scope>
    <source>
        <strain evidence="6">W744_W776</strain>
    </source>
</reference>
<dbReference type="Proteomes" id="UP000827092">
    <property type="component" value="Unassembled WGS sequence"/>
</dbReference>
<accession>A0AAV6VLR4</accession>
<evidence type="ECO:0000313" key="7">
    <source>
        <dbReference type="Proteomes" id="UP000827092"/>
    </source>
</evidence>
<dbReference type="PANTHER" id="PTHR14167:SF92">
    <property type="entry name" value="CIN85 AND CD2AP RELATED, ISOFORM J"/>
    <property type="match status" value="1"/>
</dbReference>
<feature type="compositionally biased region" description="Basic and acidic residues" evidence="4">
    <location>
        <begin position="88"/>
        <end position="101"/>
    </location>
</feature>
<dbReference type="PROSITE" id="PS50002">
    <property type="entry name" value="SH3"/>
    <property type="match status" value="2"/>
</dbReference>
<feature type="coiled-coil region" evidence="3">
    <location>
        <begin position="649"/>
        <end position="701"/>
    </location>
</feature>
<feature type="compositionally biased region" description="Basic and acidic residues" evidence="4">
    <location>
        <begin position="380"/>
        <end position="398"/>
    </location>
</feature>
<dbReference type="InterPro" id="IPR036028">
    <property type="entry name" value="SH3-like_dom_sf"/>
</dbReference>
<evidence type="ECO:0000259" key="5">
    <source>
        <dbReference type="PROSITE" id="PS50002"/>
    </source>
</evidence>
<name>A0AAV6VLR4_9ARAC</name>
<feature type="compositionally biased region" description="Low complexity" evidence="4">
    <location>
        <begin position="302"/>
        <end position="314"/>
    </location>
</feature>
<feature type="domain" description="SH3" evidence="5">
    <location>
        <begin position="10"/>
        <end position="69"/>
    </location>
</feature>
<feature type="compositionally biased region" description="Basic and acidic residues" evidence="4">
    <location>
        <begin position="468"/>
        <end position="477"/>
    </location>
</feature>
<evidence type="ECO:0000256" key="4">
    <source>
        <dbReference type="SAM" id="MobiDB-lite"/>
    </source>
</evidence>
<dbReference type="CDD" id="cd11874">
    <property type="entry name" value="SH3_CD2AP-like_2"/>
    <property type="match status" value="1"/>
</dbReference>
<keyword evidence="7" id="KW-1185">Reference proteome</keyword>
<feature type="domain" description="SH3" evidence="5">
    <location>
        <begin position="158"/>
        <end position="219"/>
    </location>
</feature>
<feature type="region of interest" description="Disordered" evidence="4">
    <location>
        <begin position="355"/>
        <end position="507"/>
    </location>
</feature>
<evidence type="ECO:0000256" key="3">
    <source>
        <dbReference type="SAM" id="Coils"/>
    </source>
</evidence>
<dbReference type="CDD" id="cd11875">
    <property type="entry name" value="SH3_CD2AP-like_3"/>
    <property type="match status" value="1"/>
</dbReference>
<dbReference type="InterPro" id="IPR001452">
    <property type="entry name" value="SH3_domain"/>
</dbReference>
<dbReference type="Pfam" id="PF00018">
    <property type="entry name" value="SH3_1"/>
    <property type="match status" value="1"/>
</dbReference>
<keyword evidence="1 2" id="KW-0728">SH3 domain</keyword>
<protein>
    <recommendedName>
        <fullName evidence="5">SH3 domain-containing protein</fullName>
    </recommendedName>
</protein>
<evidence type="ECO:0000313" key="6">
    <source>
        <dbReference type="EMBL" id="KAG8197425.1"/>
    </source>
</evidence>
<gene>
    <name evidence="6" type="ORF">JTE90_014910</name>
</gene>
<dbReference type="PANTHER" id="PTHR14167">
    <property type="entry name" value="SH3 DOMAIN-CONTAINING"/>
    <property type="match status" value="1"/>
</dbReference>